<dbReference type="Proteomes" id="UP000770661">
    <property type="component" value="Unassembled WGS sequence"/>
</dbReference>
<sequence length="152" mass="17386">MSPTFCEKDAATTQLVFLQALQKFFKNPSLLQFFMSHLLFGSHVVKVPGEYETRRWTNCRRFMPVPCPKYSTDRQVKHQTKKDGAGCKERSPTSQSEMVMLAEQCFFCSWRTIVEARQGRHQLKVDTSLTPQGLLLEDLSSGRKDGAFCVDV</sequence>
<dbReference type="EMBL" id="JACEEZ010021620">
    <property type="protein sequence ID" value="KAG0713264.1"/>
    <property type="molecule type" value="Genomic_DNA"/>
</dbReference>
<name>A0A8J4XWG2_CHIOP</name>
<gene>
    <name evidence="1" type="ORF">GWK47_016582</name>
</gene>
<accession>A0A8J4XWG2</accession>
<proteinExistence type="predicted"/>
<organism evidence="1 2">
    <name type="scientific">Chionoecetes opilio</name>
    <name type="common">Atlantic snow crab</name>
    <name type="synonym">Cancer opilio</name>
    <dbReference type="NCBI Taxonomy" id="41210"/>
    <lineage>
        <taxon>Eukaryota</taxon>
        <taxon>Metazoa</taxon>
        <taxon>Ecdysozoa</taxon>
        <taxon>Arthropoda</taxon>
        <taxon>Crustacea</taxon>
        <taxon>Multicrustacea</taxon>
        <taxon>Malacostraca</taxon>
        <taxon>Eumalacostraca</taxon>
        <taxon>Eucarida</taxon>
        <taxon>Decapoda</taxon>
        <taxon>Pleocyemata</taxon>
        <taxon>Brachyura</taxon>
        <taxon>Eubrachyura</taxon>
        <taxon>Majoidea</taxon>
        <taxon>Majidae</taxon>
        <taxon>Chionoecetes</taxon>
    </lineage>
</organism>
<evidence type="ECO:0000313" key="2">
    <source>
        <dbReference type="Proteomes" id="UP000770661"/>
    </source>
</evidence>
<evidence type="ECO:0000313" key="1">
    <source>
        <dbReference type="EMBL" id="KAG0713264.1"/>
    </source>
</evidence>
<reference evidence="1" key="1">
    <citation type="submission" date="2020-07" db="EMBL/GenBank/DDBJ databases">
        <title>The High-quality genome of the commercially important snow crab, Chionoecetes opilio.</title>
        <authorList>
            <person name="Jeong J.-H."/>
            <person name="Ryu S."/>
        </authorList>
    </citation>
    <scope>NUCLEOTIDE SEQUENCE</scope>
    <source>
        <strain evidence="1">MADBK_172401_WGS</strain>
        <tissue evidence="1">Digestive gland</tissue>
    </source>
</reference>
<dbReference type="AlphaFoldDB" id="A0A8J4XWG2"/>
<comment type="caution">
    <text evidence="1">The sequence shown here is derived from an EMBL/GenBank/DDBJ whole genome shotgun (WGS) entry which is preliminary data.</text>
</comment>
<protein>
    <submittedName>
        <fullName evidence="1">Uncharacterized protein</fullName>
    </submittedName>
</protein>
<keyword evidence="2" id="KW-1185">Reference proteome</keyword>